<dbReference type="Pfam" id="PF14953">
    <property type="entry name" value="DUF4504"/>
    <property type="match status" value="1"/>
</dbReference>
<sequence length="286" mass="31625">MESLPALIALQDVMCQLITPRRRNPSSEKLIKRLVADVWAVRLGLRSACLLDGVAINEEMAIQIADGMKDTCDHQSITGSCSPSIRIQITCLANLVVFHERLSSSTFICSRSLWKTREEPTGRAICIDLSSTPAKILDQIPGPVQRVLETCAASDQLQASNRMIVELQPASTMICLAGLFLGYPCTYWNCSTNQLVSGPLKVVQVNLFQLTPSAEEVPILPPRHQLMAFSFPAAFDYPGSSLESSKLIHHLKHQIQEKMRGAGCSYGWREVEIHVAQNLNIERVAL</sequence>
<dbReference type="Proteomes" id="UP000235392">
    <property type="component" value="Unassembled WGS sequence"/>
</dbReference>
<comment type="caution">
    <text evidence="1">The sequence shown here is derived from an EMBL/GenBank/DDBJ whole genome shotgun (WGS) entry which is preliminary data.</text>
</comment>
<dbReference type="AlphaFoldDB" id="A0A2N5SG41"/>
<name>A0A2N5SG41_9BASI</name>
<dbReference type="EMBL" id="PGCI01000893">
    <property type="protein sequence ID" value="PLW12218.1"/>
    <property type="molecule type" value="Genomic_DNA"/>
</dbReference>
<dbReference type="PANTHER" id="PTHR31366">
    <property type="entry name" value="UPF0739 PROTEIN C1ORF74"/>
    <property type="match status" value="1"/>
</dbReference>
<reference evidence="1 2" key="1">
    <citation type="submission" date="2017-11" db="EMBL/GenBank/DDBJ databases">
        <title>De novo assembly and phasing of dikaryotic genomes from two isolates of Puccinia coronata f. sp. avenae, the causal agent of oat crown rust.</title>
        <authorList>
            <person name="Miller M.E."/>
            <person name="Zhang Y."/>
            <person name="Omidvar V."/>
            <person name="Sperschneider J."/>
            <person name="Schwessinger B."/>
            <person name="Raley C."/>
            <person name="Palmer J.M."/>
            <person name="Garnica D."/>
            <person name="Upadhyaya N."/>
            <person name="Rathjen J."/>
            <person name="Taylor J.M."/>
            <person name="Park R.F."/>
            <person name="Dodds P.N."/>
            <person name="Hirsch C.D."/>
            <person name="Kianian S.F."/>
            <person name="Figueroa M."/>
        </authorList>
    </citation>
    <scope>NUCLEOTIDE SEQUENCE [LARGE SCALE GENOMIC DNA]</scope>
    <source>
        <strain evidence="1">12SD80</strain>
    </source>
</reference>
<evidence type="ECO:0000313" key="2">
    <source>
        <dbReference type="Proteomes" id="UP000235392"/>
    </source>
</evidence>
<protein>
    <submittedName>
        <fullName evidence="1">Uncharacterized protein</fullName>
    </submittedName>
</protein>
<evidence type="ECO:0000313" key="1">
    <source>
        <dbReference type="EMBL" id="PLW12218.1"/>
    </source>
</evidence>
<proteinExistence type="predicted"/>
<dbReference type="InterPro" id="IPR027850">
    <property type="entry name" value="DUF4504"/>
</dbReference>
<dbReference type="PANTHER" id="PTHR31366:SF2">
    <property type="entry name" value="UPF0739 PROTEIN C1ORF74"/>
    <property type="match status" value="1"/>
</dbReference>
<accession>A0A2N5SG41</accession>
<gene>
    <name evidence="1" type="ORF">PCASD_18834</name>
</gene>
<organism evidence="1 2">
    <name type="scientific">Puccinia coronata f. sp. avenae</name>
    <dbReference type="NCBI Taxonomy" id="200324"/>
    <lineage>
        <taxon>Eukaryota</taxon>
        <taxon>Fungi</taxon>
        <taxon>Dikarya</taxon>
        <taxon>Basidiomycota</taxon>
        <taxon>Pucciniomycotina</taxon>
        <taxon>Pucciniomycetes</taxon>
        <taxon>Pucciniales</taxon>
        <taxon>Pucciniaceae</taxon>
        <taxon>Puccinia</taxon>
    </lineage>
</organism>